<keyword evidence="6" id="KW-0418">Kinase</keyword>
<dbReference type="Gene3D" id="3.30.420.40">
    <property type="match status" value="2"/>
</dbReference>
<dbReference type="InterPro" id="IPR000600">
    <property type="entry name" value="ROK"/>
</dbReference>
<comment type="caution">
    <text evidence="9">The sequence shown here is derived from an EMBL/GenBank/DDBJ whole genome shotgun (WGS) entry which is preliminary data.</text>
</comment>
<dbReference type="EMBL" id="JAEQNB010000001">
    <property type="protein sequence ID" value="MBL0386036.1"/>
    <property type="molecule type" value="Genomic_DNA"/>
</dbReference>
<dbReference type="RefSeq" id="WP_201631774.1">
    <property type="nucleotide sequence ID" value="NZ_JAEQNB010000001.1"/>
</dbReference>
<dbReference type="InterPro" id="IPR049874">
    <property type="entry name" value="ROK_cs"/>
</dbReference>
<keyword evidence="7" id="KW-0067">ATP-binding</keyword>
<evidence type="ECO:0000313" key="10">
    <source>
        <dbReference type="Proteomes" id="UP000602284"/>
    </source>
</evidence>
<evidence type="ECO:0000256" key="8">
    <source>
        <dbReference type="ARBA" id="ARBA00032386"/>
    </source>
</evidence>
<accession>A0ABS1J6Y3</accession>
<proteinExistence type="inferred from homology"/>
<dbReference type="PANTHER" id="PTHR18964:SF149">
    <property type="entry name" value="BIFUNCTIONAL UDP-N-ACETYLGLUCOSAMINE 2-EPIMERASE_N-ACETYLMANNOSAMINE KINASE"/>
    <property type="match status" value="1"/>
</dbReference>
<evidence type="ECO:0000256" key="2">
    <source>
        <dbReference type="ARBA" id="ARBA00012323"/>
    </source>
</evidence>
<evidence type="ECO:0000256" key="4">
    <source>
        <dbReference type="ARBA" id="ARBA00022679"/>
    </source>
</evidence>
<dbReference type="GO" id="GO:0004340">
    <property type="term" value="F:glucokinase activity"/>
    <property type="evidence" value="ECO:0007669"/>
    <property type="project" value="UniProtKB-EC"/>
</dbReference>
<dbReference type="SUPFAM" id="SSF53067">
    <property type="entry name" value="Actin-like ATPase domain"/>
    <property type="match status" value="1"/>
</dbReference>
<sequence length="314" mass="32733">MMRKWIGLDVGGTTIKGAAVLEDGTIVYKEERPTESEQGTEHMLNRMAEFTRDLASLAGWSFDDVAGVGVGVPAFIDFETGFVERAVNLGWYDVALVDELKKRLGDHVPVAIENDANAAGLGETWAGGGKGFADALFVTLGTGVGGGLLVDGKIVHGANGMAGEIGHITIDPNGRRCNCGRIGCLETISSATGIVAAAQERVAGESTTLKNEETLSTRVVFEHAERGDRVAQEVVSYAIDRLGFALANIGCTLNPQVIVVGGGVAAAGEALLNQLKDAFARYALPRVTAGTAIRLAELGNDAGVIGAALLQVRN</sequence>
<dbReference type="NCBIfam" id="TIGR00744">
    <property type="entry name" value="ROK_glcA_fam"/>
    <property type="match status" value="1"/>
</dbReference>
<evidence type="ECO:0000256" key="5">
    <source>
        <dbReference type="ARBA" id="ARBA00022741"/>
    </source>
</evidence>
<evidence type="ECO:0000256" key="6">
    <source>
        <dbReference type="ARBA" id="ARBA00022777"/>
    </source>
</evidence>
<dbReference type="EC" id="2.7.1.2" evidence="2"/>
<reference evidence="9 10" key="1">
    <citation type="submission" date="2021-01" db="EMBL/GenBank/DDBJ databases">
        <title>Tumebacillus sp. strain ITR2 16S ribosomal RNA gene Genome sequencing and assembly.</title>
        <authorList>
            <person name="Kang M."/>
        </authorList>
    </citation>
    <scope>NUCLEOTIDE SEQUENCE [LARGE SCALE GENOMIC DNA]</scope>
    <source>
        <strain evidence="9 10">ITR2</strain>
    </source>
</reference>
<name>A0ABS1J6Y3_9BACL</name>
<dbReference type="PROSITE" id="PS01125">
    <property type="entry name" value="ROK"/>
    <property type="match status" value="1"/>
</dbReference>
<dbReference type="PANTHER" id="PTHR18964">
    <property type="entry name" value="ROK (REPRESSOR, ORF, KINASE) FAMILY"/>
    <property type="match status" value="1"/>
</dbReference>
<dbReference type="Proteomes" id="UP000602284">
    <property type="component" value="Unassembled WGS sequence"/>
</dbReference>
<evidence type="ECO:0000256" key="1">
    <source>
        <dbReference type="ARBA" id="ARBA00006479"/>
    </source>
</evidence>
<gene>
    <name evidence="9" type="ORF">JJB07_05160</name>
</gene>
<protein>
    <recommendedName>
        <fullName evidence="3">Glucokinase</fullName>
        <ecNumber evidence="2">2.7.1.2</ecNumber>
    </recommendedName>
    <alternativeName>
        <fullName evidence="8">Glucose kinase</fullName>
    </alternativeName>
</protein>
<dbReference type="Pfam" id="PF00480">
    <property type="entry name" value="ROK"/>
    <property type="match status" value="1"/>
</dbReference>
<evidence type="ECO:0000256" key="3">
    <source>
        <dbReference type="ARBA" id="ARBA00014701"/>
    </source>
</evidence>
<dbReference type="InterPro" id="IPR043129">
    <property type="entry name" value="ATPase_NBD"/>
</dbReference>
<evidence type="ECO:0000256" key="7">
    <source>
        <dbReference type="ARBA" id="ARBA00022840"/>
    </source>
</evidence>
<keyword evidence="10" id="KW-1185">Reference proteome</keyword>
<keyword evidence="4 9" id="KW-0808">Transferase</keyword>
<evidence type="ECO:0000313" key="9">
    <source>
        <dbReference type="EMBL" id="MBL0386036.1"/>
    </source>
</evidence>
<keyword evidence="5" id="KW-0547">Nucleotide-binding</keyword>
<comment type="similarity">
    <text evidence="1">Belongs to the ROK (NagC/XylR) family.</text>
</comment>
<dbReference type="InterPro" id="IPR004654">
    <property type="entry name" value="ROK_glcA"/>
</dbReference>
<organism evidence="9 10">
    <name type="scientific">Tumebacillus amylolyticus</name>
    <dbReference type="NCBI Taxonomy" id="2801339"/>
    <lineage>
        <taxon>Bacteria</taxon>
        <taxon>Bacillati</taxon>
        <taxon>Bacillota</taxon>
        <taxon>Bacilli</taxon>
        <taxon>Bacillales</taxon>
        <taxon>Alicyclobacillaceae</taxon>
        <taxon>Tumebacillus</taxon>
    </lineage>
</organism>